<feature type="transmembrane region" description="Helical" evidence="1">
    <location>
        <begin position="33"/>
        <end position="54"/>
    </location>
</feature>
<evidence type="ECO:0000256" key="1">
    <source>
        <dbReference type="SAM" id="Phobius"/>
    </source>
</evidence>
<gene>
    <name evidence="2" type="ORF">VFH_I467400</name>
</gene>
<proteinExistence type="predicted"/>
<keyword evidence="1" id="KW-0472">Membrane</keyword>
<organism evidence="2 3">
    <name type="scientific">Vicia faba</name>
    <name type="common">Broad bean</name>
    <name type="synonym">Faba vulgaris</name>
    <dbReference type="NCBI Taxonomy" id="3906"/>
    <lineage>
        <taxon>Eukaryota</taxon>
        <taxon>Viridiplantae</taxon>
        <taxon>Streptophyta</taxon>
        <taxon>Embryophyta</taxon>
        <taxon>Tracheophyta</taxon>
        <taxon>Spermatophyta</taxon>
        <taxon>Magnoliopsida</taxon>
        <taxon>eudicotyledons</taxon>
        <taxon>Gunneridae</taxon>
        <taxon>Pentapetalae</taxon>
        <taxon>rosids</taxon>
        <taxon>fabids</taxon>
        <taxon>Fabales</taxon>
        <taxon>Fabaceae</taxon>
        <taxon>Papilionoideae</taxon>
        <taxon>50 kb inversion clade</taxon>
        <taxon>NPAAA clade</taxon>
        <taxon>Hologalegina</taxon>
        <taxon>IRL clade</taxon>
        <taxon>Fabeae</taxon>
        <taxon>Vicia</taxon>
    </lineage>
</organism>
<keyword evidence="3" id="KW-1185">Reference proteome</keyword>
<name>A0AAV0Z0C6_VICFA</name>
<evidence type="ECO:0000313" key="3">
    <source>
        <dbReference type="Proteomes" id="UP001157006"/>
    </source>
</evidence>
<dbReference type="Proteomes" id="UP001157006">
    <property type="component" value="Chromosome 1L"/>
</dbReference>
<protein>
    <submittedName>
        <fullName evidence="2">Uncharacterized protein</fullName>
    </submittedName>
</protein>
<keyword evidence="1" id="KW-0812">Transmembrane</keyword>
<dbReference type="EMBL" id="OX451736">
    <property type="protein sequence ID" value="CAI8590993.1"/>
    <property type="molecule type" value="Genomic_DNA"/>
</dbReference>
<reference evidence="2 3" key="1">
    <citation type="submission" date="2023-01" db="EMBL/GenBank/DDBJ databases">
        <authorList>
            <person name="Kreplak J."/>
        </authorList>
    </citation>
    <scope>NUCLEOTIDE SEQUENCE [LARGE SCALE GENOMIC DNA]</scope>
</reference>
<evidence type="ECO:0000313" key="2">
    <source>
        <dbReference type="EMBL" id="CAI8590993.1"/>
    </source>
</evidence>
<accession>A0AAV0Z0C6</accession>
<sequence>MVGGYWAVIGVAMWCEHYCCCCADRATVLDLAVHVVLCAVCGSFSSVIVVWCCLRRGGRLEMWEVETLAFSLNSPLLMFLLCFVLDLSDETITISISHLQNQVNNKHKKLWCREFCQSFFVCYFSSLIWY</sequence>
<keyword evidence="1" id="KW-1133">Transmembrane helix</keyword>
<dbReference type="AlphaFoldDB" id="A0AAV0Z0C6"/>